<keyword evidence="2" id="KW-1185">Reference proteome</keyword>
<dbReference type="EMBL" id="JAKLTQ010000001">
    <property type="protein sequence ID" value="MCG2620720.1"/>
    <property type="molecule type" value="Genomic_DNA"/>
</dbReference>
<dbReference type="Gene3D" id="3.30.70.920">
    <property type="match status" value="1"/>
</dbReference>
<organism evidence="1 2">
    <name type="scientific">Arthrobacter hankyongi</name>
    <dbReference type="NCBI Taxonomy" id="2904801"/>
    <lineage>
        <taxon>Bacteria</taxon>
        <taxon>Bacillati</taxon>
        <taxon>Actinomycetota</taxon>
        <taxon>Actinomycetes</taxon>
        <taxon>Micrococcales</taxon>
        <taxon>Micrococcaceae</taxon>
        <taxon>Arthrobacter</taxon>
    </lineage>
</organism>
<proteinExistence type="predicted"/>
<name>A0ABS9L292_9MICC</name>
<accession>A0ABS9L292</accession>
<dbReference type="InterPro" id="IPR011008">
    <property type="entry name" value="Dimeric_a/b-barrel"/>
</dbReference>
<dbReference type="SUPFAM" id="SSF46785">
    <property type="entry name" value="Winged helix' DNA-binding domain"/>
    <property type="match status" value="1"/>
</dbReference>
<dbReference type="RefSeq" id="WP_237817808.1">
    <property type="nucleotide sequence ID" value="NZ_JAKLTQ010000001.1"/>
</dbReference>
<dbReference type="Gene3D" id="1.10.10.10">
    <property type="entry name" value="Winged helix-like DNA-binding domain superfamily/Winged helix DNA-binding domain"/>
    <property type="match status" value="2"/>
</dbReference>
<evidence type="ECO:0000313" key="2">
    <source>
        <dbReference type="Proteomes" id="UP001165368"/>
    </source>
</evidence>
<reference evidence="1" key="1">
    <citation type="submission" date="2022-01" db="EMBL/GenBank/DDBJ databases">
        <authorList>
            <person name="Jo J.-H."/>
            <person name="Im W.-T."/>
        </authorList>
    </citation>
    <scope>NUCLEOTIDE SEQUENCE</scope>
    <source>
        <strain evidence="1">I2-34</strain>
    </source>
</reference>
<dbReference type="PANTHER" id="PTHR30154">
    <property type="entry name" value="LEUCINE-RESPONSIVE REGULATORY PROTEIN"/>
    <property type="match status" value="1"/>
</dbReference>
<comment type="caution">
    <text evidence="1">The sequence shown here is derived from an EMBL/GenBank/DDBJ whole genome shotgun (WGS) entry which is preliminary data.</text>
</comment>
<dbReference type="InterPro" id="IPR036388">
    <property type="entry name" value="WH-like_DNA-bd_sf"/>
</dbReference>
<evidence type="ECO:0000313" key="1">
    <source>
        <dbReference type="EMBL" id="MCG2620720.1"/>
    </source>
</evidence>
<dbReference type="InterPro" id="IPR036390">
    <property type="entry name" value="WH_DNA-bd_sf"/>
</dbReference>
<sequence length="340" mass="37098">MDLTDDDRALVNVLQLAPRISWQDAGDVLERHPTTLAARWDRLRATGVAWVTAHLLGDPAKMTLSFVDVDCELRGRDAVEAALCTIPEVVSVEESARNRDLVLTVVTPGWEELTRGILPRFARIPGIIKYQSAMCTALHAGADSWNLEALSAPQRARLRGVAGQRPAGYTGPPPASYWPIVQALSRNGRATAAEIAAATGLHPATARRQLNRVLAGGTLAFRCEVAQDYSGYPVSCQWFASLPPDERDRAVEVLRGFRSLRLCASTTGTSNFTFIMWMRTAAEVLEIEDRFLAAVPRARIIESSLTVKFLKRVGWMLNPDTTATGEVVVPAPPTEEAASL</sequence>
<protein>
    <submittedName>
        <fullName evidence="1">Lrp/AsnC family transcriptional regulator</fullName>
    </submittedName>
</protein>
<dbReference type="PANTHER" id="PTHR30154:SF34">
    <property type="entry name" value="TRANSCRIPTIONAL REGULATOR AZLB"/>
    <property type="match status" value="1"/>
</dbReference>
<gene>
    <name evidence="1" type="ORF">LVY72_02205</name>
</gene>
<dbReference type="SUPFAM" id="SSF54909">
    <property type="entry name" value="Dimeric alpha+beta barrel"/>
    <property type="match status" value="1"/>
</dbReference>
<dbReference type="Proteomes" id="UP001165368">
    <property type="component" value="Unassembled WGS sequence"/>
</dbReference>